<dbReference type="SUPFAM" id="SSF49749">
    <property type="entry name" value="Group II dsDNA viruses VP"/>
    <property type="match status" value="2"/>
</dbReference>
<dbReference type="EMBL" id="MN739342">
    <property type="protein sequence ID" value="QHS99415.1"/>
    <property type="molecule type" value="Genomic_DNA"/>
</dbReference>
<dbReference type="InterPro" id="IPR038519">
    <property type="entry name" value="MCP_C_sf"/>
</dbReference>
<dbReference type="Gene3D" id="2.70.9.20">
    <property type="entry name" value="Major capsid protein Vp54"/>
    <property type="match status" value="1"/>
</dbReference>
<evidence type="ECO:0000259" key="1">
    <source>
        <dbReference type="Pfam" id="PF16903"/>
    </source>
</evidence>
<protein>
    <recommendedName>
        <fullName evidence="1">Major capsid protein N-terminal domain-containing protein</fullName>
    </recommendedName>
</protein>
<evidence type="ECO:0000313" key="2">
    <source>
        <dbReference type="EMBL" id="QHS99415.1"/>
    </source>
</evidence>
<dbReference type="InterPro" id="IPR016112">
    <property type="entry name" value="VP_dsDNA_II"/>
</dbReference>
<reference evidence="2" key="1">
    <citation type="journal article" date="2020" name="Nature">
        <title>Giant virus diversity and host interactions through global metagenomics.</title>
        <authorList>
            <person name="Schulz F."/>
            <person name="Roux S."/>
            <person name="Paez-Espino D."/>
            <person name="Jungbluth S."/>
            <person name="Walsh D.A."/>
            <person name="Denef V.J."/>
            <person name="McMahon K.D."/>
            <person name="Konstantinidis K.T."/>
            <person name="Eloe-Fadrosh E.A."/>
            <person name="Kyrpides N.C."/>
            <person name="Woyke T."/>
        </authorList>
    </citation>
    <scope>NUCLEOTIDE SEQUENCE</scope>
    <source>
        <strain evidence="2">GVMAG-M-3300020185-33</strain>
    </source>
</reference>
<dbReference type="Pfam" id="PF16903">
    <property type="entry name" value="Capsid_N"/>
    <property type="match status" value="1"/>
</dbReference>
<name>A0A6C0C3Y9_9ZZZZ</name>
<dbReference type="InterPro" id="IPR031654">
    <property type="entry name" value="Capsid_N"/>
</dbReference>
<proteinExistence type="predicted"/>
<organism evidence="2">
    <name type="scientific">viral metagenome</name>
    <dbReference type="NCBI Taxonomy" id="1070528"/>
    <lineage>
        <taxon>unclassified sequences</taxon>
        <taxon>metagenomes</taxon>
        <taxon>organismal metagenomes</taxon>
    </lineage>
</organism>
<feature type="domain" description="Major capsid protein N-terminal" evidence="1">
    <location>
        <begin position="25"/>
        <end position="241"/>
    </location>
</feature>
<dbReference type="AlphaFoldDB" id="A0A6C0C3Y9"/>
<sequence length="558" mass="64254">MPGGLLNIAAYGAENLILTGNPTKTFFNATYKKYTNFGLQRFRIEHEGQRSLNFNSQTELNFKIPRYAELLWDTYLVVNLPDIWSPLYWTQDVSGCQTPYEFKWIDKLGAMMIEEVTIYAGSNILSRYSGEYIESCIQRDDSGKRILWNRMIGSENRFNNPANSFQNGGFYPNANFNTTPSDGFSGSDVQPSIKGKRLFIPLEAWFTYGGAKTALPLVALQYQEINIKIRFRSIKELYTILNVQNPDPITGRGERTAPNPASTIDQLYWFLQPPQDASGVFPTNPQTQENKNNMARYIKKNNWDTDIHLLGCYVFLSQDERRVFASNKHTYLVKETFQHDFLNTAGSKRVDIPCRDMVSSFMFRFRRSDVNLRNEWSNYTNWKFKGVQAVQPIDMTDNCSGAINPYLFKQTGPLVDSSNLENILLDMGILLGAEYRENTLYEGVYNLVEKWIRTDGRAKNGLYTYNFSVRSARDSYQPSGAQNMNKWQYATFEFNTIQPPLDPSNNNVEVLCDPSGGIIGVRKDTWRLNKWNFDLRVWEDRYNMIVIENGSIGLLIAR</sequence>
<accession>A0A6C0C3Y9</accession>
<dbReference type="Gene3D" id="2.70.9.10">
    <property type="entry name" value="Adenovirus Type 2 Hexon, domain 4"/>
    <property type="match status" value="1"/>
</dbReference>